<evidence type="ECO:0000256" key="3">
    <source>
        <dbReference type="ARBA" id="ARBA00023002"/>
    </source>
</evidence>
<organism evidence="6">
    <name type="scientific">marine metagenome</name>
    <dbReference type="NCBI Taxonomy" id="408172"/>
    <lineage>
        <taxon>unclassified sequences</taxon>
        <taxon>metagenomes</taxon>
        <taxon>ecological metagenomes</taxon>
    </lineage>
</organism>
<name>A0A381NN13_9ZZZZ</name>
<dbReference type="InterPro" id="IPR002372">
    <property type="entry name" value="PQQ_rpt_dom"/>
</dbReference>
<feature type="compositionally biased region" description="Polar residues" evidence="4">
    <location>
        <begin position="405"/>
        <end position="418"/>
    </location>
</feature>
<accession>A0A381NN13</accession>
<evidence type="ECO:0000256" key="1">
    <source>
        <dbReference type="ARBA" id="ARBA00001931"/>
    </source>
</evidence>
<feature type="domain" description="Pyrrolo-quinoline quinone repeat" evidence="5">
    <location>
        <begin position="65"/>
        <end position="665"/>
    </location>
</feature>
<feature type="region of interest" description="Disordered" evidence="4">
    <location>
        <begin position="405"/>
        <end position="425"/>
    </location>
</feature>
<dbReference type="Gene3D" id="2.140.10.10">
    <property type="entry name" value="Quinoprotein alcohol dehydrogenase-like superfamily"/>
    <property type="match status" value="3"/>
</dbReference>
<comment type="cofactor">
    <cofactor evidence="1">
        <name>pyrroloquinoline quinone</name>
        <dbReference type="ChEBI" id="CHEBI:58442"/>
    </cofactor>
</comment>
<dbReference type="Pfam" id="PF01011">
    <property type="entry name" value="PQQ"/>
    <property type="match status" value="1"/>
</dbReference>
<dbReference type="InterPro" id="IPR018391">
    <property type="entry name" value="PQQ_b-propeller_rpt"/>
</dbReference>
<evidence type="ECO:0000259" key="5">
    <source>
        <dbReference type="Pfam" id="PF01011"/>
    </source>
</evidence>
<evidence type="ECO:0000256" key="4">
    <source>
        <dbReference type="SAM" id="MobiDB-lite"/>
    </source>
</evidence>
<evidence type="ECO:0000256" key="2">
    <source>
        <dbReference type="ARBA" id="ARBA00008156"/>
    </source>
</evidence>
<dbReference type="InterPro" id="IPR011047">
    <property type="entry name" value="Quinoprotein_ADH-like_sf"/>
</dbReference>
<dbReference type="SUPFAM" id="SSF50998">
    <property type="entry name" value="Quinoprotein alcohol dehydrogenase-like"/>
    <property type="match status" value="1"/>
</dbReference>
<proteinExistence type="inferred from homology"/>
<sequence>MSRRKRTTATPRLAKIFTTASIIFLAGCEPQQEANPSDDEQAIEIAVLPEPIYAPAGLGAQEGEWQAYGADISSTKYTSLAQIDATNVNELEIVWRRPAVDGYYLEMNPNQRYSTTWNAAPVIKNNVAYITNGLGLVEAYNPGNGETIWVQEPAGGLEGLPGAPTRGVAYWSDGTDERILVQRGIYLYALNAQTGELFPDFGVNGRVDLQLMPPEFTRFRWGGAPMVVRDTVLIGQSMSDTFDNKEAYRGDVHAFDVRTGEILWTYNTIPQEGQFGTDTWQDRSWSYTGHAPVWSLFSADEELGMVYMPITSSTNDMYGGHRVGDNLFSQSIVAVDVETGQRVWHFQTVHHGLWDYDPPAAPILMDITVDGREIKAVTQLTKQAFAFVFDRETGEPVWDIEERQVPQSTVPGEVTSPTQPFPTKPAAFDRQGATVDNLIDFTPEIFAEALEIFNNYVTGPMFTPPSVRTENGTQGTIQLPGSQGGADVQGAAFDPETGYLYIPSITSPFVADLLPGDPEVTNLAYTKGSRRWVGGPQGLPLFKPPYGRITAINMNTGDHVWMVPNGDGPRDNPAIAHLNLGQLGAPGRPTPLLTKTLLFIGEGFTNQRPGGRIPREMPVEIATNSGGPMFRAYDKTDGSIVWEVELEAGTTSPPISYLYEGEQYITVAIGDREYSPELVAFKLNSN</sequence>
<gene>
    <name evidence="6" type="ORF">METZ01_LOCUS8358</name>
</gene>
<protein>
    <recommendedName>
        <fullName evidence="5">Pyrrolo-quinoline quinone repeat domain-containing protein</fullName>
    </recommendedName>
</protein>
<dbReference type="SMART" id="SM00564">
    <property type="entry name" value="PQQ"/>
    <property type="match status" value="5"/>
</dbReference>
<dbReference type="PANTHER" id="PTHR32303">
    <property type="entry name" value="QUINOPROTEIN ALCOHOL DEHYDROGENASE (CYTOCHROME C)"/>
    <property type="match status" value="1"/>
</dbReference>
<keyword evidence="3" id="KW-0560">Oxidoreductase</keyword>
<dbReference type="PROSITE" id="PS51257">
    <property type="entry name" value="PROKAR_LIPOPROTEIN"/>
    <property type="match status" value="1"/>
</dbReference>
<reference evidence="6" key="1">
    <citation type="submission" date="2018-05" db="EMBL/GenBank/DDBJ databases">
        <authorList>
            <person name="Lanie J.A."/>
            <person name="Ng W.-L."/>
            <person name="Kazmierczak K.M."/>
            <person name="Andrzejewski T.M."/>
            <person name="Davidsen T.M."/>
            <person name="Wayne K.J."/>
            <person name="Tettelin H."/>
            <person name="Glass J.I."/>
            <person name="Rusch D."/>
            <person name="Podicherti R."/>
            <person name="Tsui H.-C.T."/>
            <person name="Winkler M.E."/>
        </authorList>
    </citation>
    <scope>NUCLEOTIDE SEQUENCE</scope>
</reference>
<comment type="similarity">
    <text evidence="2">Belongs to the bacterial PQQ dehydrogenase family.</text>
</comment>
<dbReference type="EMBL" id="UINC01000444">
    <property type="protein sequence ID" value="SUZ55504.1"/>
    <property type="molecule type" value="Genomic_DNA"/>
</dbReference>
<evidence type="ECO:0000313" key="6">
    <source>
        <dbReference type="EMBL" id="SUZ55504.1"/>
    </source>
</evidence>
<dbReference type="GO" id="GO:0016491">
    <property type="term" value="F:oxidoreductase activity"/>
    <property type="evidence" value="ECO:0007669"/>
    <property type="project" value="UniProtKB-KW"/>
</dbReference>
<dbReference type="AlphaFoldDB" id="A0A381NN13"/>
<dbReference type="PANTHER" id="PTHR32303:SF4">
    <property type="entry name" value="QUINOPROTEIN GLUCOSE DEHYDROGENASE"/>
    <property type="match status" value="1"/>
</dbReference>